<reference evidence="1 2" key="1">
    <citation type="submission" date="2018-03" db="EMBL/GenBank/DDBJ databases">
        <authorList>
            <person name="Stanton A.-C.J."/>
            <person name="Garlena R.A."/>
            <person name="Russell D.A."/>
            <person name="Pope W.H."/>
            <person name="Jacobs-Sera D."/>
            <person name="Hatfull G.F."/>
        </authorList>
    </citation>
    <scope>NUCLEOTIDE SEQUENCE [LARGE SCALE GENOMIC DNA]</scope>
</reference>
<dbReference type="RefSeq" id="YP_009801638.1">
    <property type="nucleotide sequence ID" value="NC_047973.1"/>
</dbReference>
<accession>A0A2U8UJ79</accession>
<dbReference type="EMBL" id="MH153803">
    <property type="protein sequence ID" value="AWN03611.1"/>
    <property type="molecule type" value="Genomic_DNA"/>
</dbReference>
<protein>
    <submittedName>
        <fullName evidence="1">Uncharacterized protein</fullName>
    </submittedName>
</protein>
<dbReference type="KEGG" id="vg:54992154"/>
<name>A0A2U8UJ79_9CAUD</name>
<keyword evidence="2" id="KW-1185">Reference proteome</keyword>
<organism evidence="1 2">
    <name type="scientific">Microbacterium phage Hyperion</name>
    <dbReference type="NCBI Taxonomy" id="2182354"/>
    <lineage>
        <taxon>Viruses</taxon>
        <taxon>Duplodnaviria</taxon>
        <taxon>Heunggongvirae</taxon>
        <taxon>Uroviricota</taxon>
        <taxon>Caudoviricetes</taxon>
        <taxon>Squashvirus</taxon>
        <taxon>Squashvirus hyperion</taxon>
    </lineage>
</organism>
<proteinExistence type="predicted"/>
<dbReference type="Proteomes" id="UP000246630">
    <property type="component" value="Segment"/>
</dbReference>
<gene>
    <name evidence="1" type="primary">96</name>
    <name evidence="1" type="ORF">PBI_HYPERION_96</name>
</gene>
<evidence type="ECO:0000313" key="2">
    <source>
        <dbReference type="Proteomes" id="UP000246630"/>
    </source>
</evidence>
<dbReference type="GeneID" id="54992154"/>
<evidence type="ECO:0000313" key="1">
    <source>
        <dbReference type="EMBL" id="AWN03611.1"/>
    </source>
</evidence>
<sequence>MIEKGRPIMGTHNQLTLGVARDRANAVVTLLKEYPGDDHVAQYWIDEIETILETGRTEGTLKAWMQRHDGDPIDTLQTTIRVAYPVTTCERHGGEWGDDETCQRCTDIDGKARRAPLVGVIEPGRPWAPGSRRVDAARATRVVLDESSRDYAGVTTFLVTERGYIGFASFGPDAVQMLVYVR</sequence>